<dbReference type="EMBL" id="SDMP01000008">
    <property type="protein sequence ID" value="RYR43458.1"/>
    <property type="molecule type" value="Genomic_DNA"/>
</dbReference>
<proteinExistence type="inferred from homology"/>
<sequence length="225" mass="26335">MKEKNQNFFFELELEIAFRVEQGAGLLVSISEMLFHSIPPTIQTESFDRNWNDFLMKYGLGDNKWLSDNTKVYIACFWVYLSSDLGVFWRAFRRPLFMNSSLSRSPLLGRDEKHTKEREEQRERKSDAADFYTIIPCATKSSIEAQFQHVYTHEKFTEVRAQFRGKVNCITRSKHSALGYTFVVTYDTVAAEVKCQCLLFELRGILFRHALSVLSFERVNKVLPR</sequence>
<keyword evidence="1" id="KW-0862">Zinc</keyword>
<dbReference type="GO" id="GO:0006355">
    <property type="term" value="P:regulation of DNA-templated transcription"/>
    <property type="evidence" value="ECO:0007669"/>
    <property type="project" value="UniProtKB-UniRule"/>
</dbReference>
<reference evidence="3 4" key="1">
    <citation type="submission" date="2019-01" db="EMBL/GenBank/DDBJ databases">
        <title>Sequencing of cultivated peanut Arachis hypogaea provides insights into genome evolution and oil improvement.</title>
        <authorList>
            <person name="Chen X."/>
        </authorList>
    </citation>
    <scope>NUCLEOTIDE SEQUENCE [LARGE SCALE GENOMIC DNA]</scope>
    <source>
        <strain evidence="4">cv. Fuhuasheng</strain>
        <tissue evidence="3">Leaves</tissue>
    </source>
</reference>
<evidence type="ECO:0000313" key="4">
    <source>
        <dbReference type="Proteomes" id="UP000289738"/>
    </source>
</evidence>
<name>A0A445BY50_ARAHY</name>
<feature type="domain" description="Zinc finger PMZ-type" evidence="2">
    <location>
        <begin position="193"/>
        <end position="220"/>
    </location>
</feature>
<gene>
    <name evidence="3" type="ORF">Ahy_A08g039866</name>
</gene>
<comment type="caution">
    <text evidence="3">The sequence shown here is derived from an EMBL/GenBank/DDBJ whole genome shotgun (WGS) entry which is preliminary data.</text>
</comment>
<evidence type="ECO:0000313" key="3">
    <source>
        <dbReference type="EMBL" id="RYR43458.1"/>
    </source>
</evidence>
<keyword evidence="1" id="KW-0479">Metal-binding</keyword>
<keyword evidence="4" id="KW-1185">Reference proteome</keyword>
<comment type="function">
    <text evidence="1">Putative transcription activator involved in regulating light control of development.</text>
</comment>
<organism evidence="3 4">
    <name type="scientific">Arachis hypogaea</name>
    <name type="common">Peanut</name>
    <dbReference type="NCBI Taxonomy" id="3818"/>
    <lineage>
        <taxon>Eukaryota</taxon>
        <taxon>Viridiplantae</taxon>
        <taxon>Streptophyta</taxon>
        <taxon>Embryophyta</taxon>
        <taxon>Tracheophyta</taxon>
        <taxon>Spermatophyta</taxon>
        <taxon>Magnoliopsida</taxon>
        <taxon>eudicotyledons</taxon>
        <taxon>Gunneridae</taxon>
        <taxon>Pentapetalae</taxon>
        <taxon>rosids</taxon>
        <taxon>fabids</taxon>
        <taxon>Fabales</taxon>
        <taxon>Fabaceae</taxon>
        <taxon>Papilionoideae</taxon>
        <taxon>50 kb inversion clade</taxon>
        <taxon>dalbergioids sensu lato</taxon>
        <taxon>Dalbergieae</taxon>
        <taxon>Pterocarpus clade</taxon>
        <taxon>Arachis</taxon>
    </lineage>
</organism>
<dbReference type="SMART" id="SM00575">
    <property type="entry name" value="ZnF_PMZ"/>
    <property type="match status" value="1"/>
</dbReference>
<dbReference type="InterPro" id="IPR006564">
    <property type="entry name" value="Znf_PMZ"/>
</dbReference>
<dbReference type="GO" id="GO:0005634">
    <property type="term" value="C:nucleus"/>
    <property type="evidence" value="ECO:0007669"/>
    <property type="project" value="UniProtKB-SubCell"/>
</dbReference>
<dbReference type="PANTHER" id="PTHR31669:SF297">
    <property type="entry name" value="PROTEIN FAR1-RELATED SEQUENCE"/>
    <property type="match status" value="1"/>
</dbReference>
<protein>
    <recommendedName>
        <fullName evidence="1">Protein FAR1-RELATED SEQUENCE</fullName>
    </recommendedName>
</protein>
<dbReference type="AlphaFoldDB" id="A0A445BY50"/>
<dbReference type="PANTHER" id="PTHR31669">
    <property type="entry name" value="PROTEIN FAR1-RELATED SEQUENCE 10-RELATED"/>
    <property type="match status" value="1"/>
</dbReference>
<comment type="subcellular location">
    <subcellularLocation>
        <location evidence="1">Nucleus</location>
    </subcellularLocation>
</comment>
<keyword evidence="1" id="KW-0863">Zinc-finger</keyword>
<evidence type="ECO:0000259" key="2">
    <source>
        <dbReference type="SMART" id="SM00575"/>
    </source>
</evidence>
<dbReference type="InterPro" id="IPR031052">
    <property type="entry name" value="FHY3/FAR1"/>
</dbReference>
<dbReference type="Proteomes" id="UP000289738">
    <property type="component" value="Chromosome A08"/>
</dbReference>
<keyword evidence="1" id="KW-0539">Nucleus</keyword>
<accession>A0A445BY50</accession>
<dbReference type="GO" id="GO:0008270">
    <property type="term" value="F:zinc ion binding"/>
    <property type="evidence" value="ECO:0007669"/>
    <property type="project" value="UniProtKB-UniRule"/>
</dbReference>
<comment type="similarity">
    <text evidence="1">Belongs to the FHY3/FAR1 family.</text>
</comment>
<evidence type="ECO:0000256" key="1">
    <source>
        <dbReference type="RuleBase" id="RU367018"/>
    </source>
</evidence>